<dbReference type="EMBL" id="BAAFJT010000004">
    <property type="protein sequence ID" value="GAB0188211.1"/>
    <property type="molecule type" value="Genomic_DNA"/>
</dbReference>
<gene>
    <name evidence="1" type="ORF">GRJ2_001286400</name>
</gene>
<reference evidence="1 2" key="1">
    <citation type="submission" date="2024-06" db="EMBL/GenBank/DDBJ databases">
        <title>The draft genome of Grus japonensis, version 3.</title>
        <authorList>
            <person name="Nabeshima K."/>
            <person name="Suzuki S."/>
            <person name="Onuma M."/>
        </authorList>
    </citation>
    <scope>NUCLEOTIDE SEQUENCE [LARGE SCALE GENOMIC DNA]</scope>
    <source>
        <strain evidence="1 2">451A</strain>
    </source>
</reference>
<accession>A0ABC9WSP1</accession>
<evidence type="ECO:0000313" key="1">
    <source>
        <dbReference type="EMBL" id="GAB0188211.1"/>
    </source>
</evidence>
<evidence type="ECO:0000313" key="2">
    <source>
        <dbReference type="Proteomes" id="UP001623348"/>
    </source>
</evidence>
<keyword evidence="2" id="KW-1185">Reference proteome</keyword>
<comment type="caution">
    <text evidence="1">The sequence shown here is derived from an EMBL/GenBank/DDBJ whole genome shotgun (WGS) entry which is preliminary data.</text>
</comment>
<name>A0ABC9WSP1_GRUJA</name>
<organism evidence="1 2">
    <name type="scientific">Grus japonensis</name>
    <name type="common">Japanese crane</name>
    <name type="synonym">Red-crowned crane</name>
    <dbReference type="NCBI Taxonomy" id="30415"/>
    <lineage>
        <taxon>Eukaryota</taxon>
        <taxon>Metazoa</taxon>
        <taxon>Chordata</taxon>
        <taxon>Craniata</taxon>
        <taxon>Vertebrata</taxon>
        <taxon>Euteleostomi</taxon>
        <taxon>Archelosauria</taxon>
        <taxon>Archosauria</taxon>
        <taxon>Dinosauria</taxon>
        <taxon>Saurischia</taxon>
        <taxon>Theropoda</taxon>
        <taxon>Coelurosauria</taxon>
        <taxon>Aves</taxon>
        <taxon>Neognathae</taxon>
        <taxon>Neoaves</taxon>
        <taxon>Gruiformes</taxon>
        <taxon>Gruidae</taxon>
        <taxon>Grus</taxon>
    </lineage>
</organism>
<sequence>MVEQVDAPEGGCDPMGSPRWSRLLAGPVDPWREEPTLEQFGPEGLHLVLEQFVRNCTPWEGPMMEEFKEDCLVWEGLHAGAGEECEESSP</sequence>
<proteinExistence type="predicted"/>
<dbReference type="AlphaFoldDB" id="A0ABC9WSP1"/>
<dbReference type="Proteomes" id="UP001623348">
    <property type="component" value="Unassembled WGS sequence"/>
</dbReference>
<protein>
    <submittedName>
        <fullName evidence="1">EH domain-containing protein 4</fullName>
    </submittedName>
</protein>